<dbReference type="EMBL" id="GG665103">
    <property type="protein sequence ID" value="KNG75936.1"/>
    <property type="molecule type" value="Genomic_DNA"/>
</dbReference>
<dbReference type="PROSITE" id="PS00107">
    <property type="entry name" value="PROTEIN_KINASE_ATP"/>
    <property type="match status" value="1"/>
</dbReference>
<dbReference type="AlphaFoldDB" id="A0A0L1I8G8"/>
<evidence type="ECO:0000256" key="5">
    <source>
        <dbReference type="ARBA" id="ARBA00022840"/>
    </source>
</evidence>
<evidence type="ECO:0000256" key="10">
    <source>
        <dbReference type="PROSITE-ProRule" id="PRU10141"/>
    </source>
</evidence>
<dbReference type="OrthoDB" id="1732493at2759"/>
<dbReference type="GO" id="GO:0005524">
    <property type="term" value="F:ATP binding"/>
    <property type="evidence" value="ECO:0007669"/>
    <property type="project" value="UniProtKB-UniRule"/>
</dbReference>
<gene>
    <name evidence="12" type="ORF">PFMG_01901</name>
</gene>
<reference evidence="13" key="1">
    <citation type="submission" date="2015-07" db="EMBL/GenBank/DDBJ databases">
        <title>Annotation of Plasmodium falciparum IGH-CR14.</title>
        <authorList>
            <consortium name="The Broad Institute Genome Sequencing Platform"/>
            <person name="Volkman S.K."/>
            <person name="Neafsey D.E."/>
            <person name="Dash A.P."/>
            <person name="Chitnis C.E."/>
            <person name="Hartl D.L."/>
            <person name="Young S.K."/>
            <person name="Zeng Q."/>
            <person name="Koehrsen M."/>
            <person name="Alvarado L."/>
            <person name="Berlin A."/>
            <person name="Borenstein D."/>
            <person name="Chapman S.B."/>
            <person name="Chen Z."/>
            <person name="Engels R."/>
            <person name="Freedman E."/>
            <person name="Gellesch M."/>
            <person name="Goldberg J."/>
            <person name="Griggs A."/>
            <person name="Gujja S."/>
            <person name="Heilman E.R."/>
            <person name="Heiman D.I."/>
            <person name="Howarth C."/>
            <person name="Jen D."/>
            <person name="Larson L."/>
            <person name="Mehta T."/>
            <person name="Neiman D."/>
            <person name="Park D."/>
            <person name="Pearson M."/>
            <person name="Roberts A."/>
            <person name="Saif S."/>
            <person name="Shea T."/>
            <person name="Shenoy N."/>
            <person name="Sisk P."/>
            <person name="Stolte C."/>
            <person name="Sykes S."/>
            <person name="Walk T."/>
            <person name="White J."/>
            <person name="Yandava C."/>
            <person name="Haas B."/>
            <person name="Henn M.R."/>
            <person name="Nusbaum C."/>
            <person name="Birren B."/>
        </authorList>
    </citation>
    <scope>NUCLEOTIDE SEQUENCE [LARGE SCALE GENOMIC DNA]</scope>
    <source>
        <strain evidence="13">IGH-CR14</strain>
    </source>
</reference>
<dbReference type="Pfam" id="PF00069">
    <property type="entry name" value="Pkinase"/>
    <property type="match status" value="1"/>
</dbReference>
<evidence type="ECO:0000313" key="12">
    <source>
        <dbReference type="EMBL" id="KNG75936.1"/>
    </source>
</evidence>
<dbReference type="GO" id="GO:0016592">
    <property type="term" value="C:mediator complex"/>
    <property type="evidence" value="ECO:0007669"/>
    <property type="project" value="TreeGrafter"/>
</dbReference>
<evidence type="ECO:0000256" key="2">
    <source>
        <dbReference type="ARBA" id="ARBA00022679"/>
    </source>
</evidence>
<keyword evidence="1 12" id="KW-0723">Serine/threonine-protein kinase</keyword>
<feature type="binding site" evidence="10">
    <location>
        <position position="39"/>
    </location>
    <ligand>
        <name>ATP</name>
        <dbReference type="ChEBI" id="CHEBI:30616"/>
    </ligand>
</feature>
<keyword evidence="5 10" id="KW-0067">ATP-binding</keyword>
<evidence type="ECO:0000256" key="9">
    <source>
        <dbReference type="ARBA" id="ARBA00042858"/>
    </source>
</evidence>
<dbReference type="SUPFAM" id="SSF56112">
    <property type="entry name" value="Protein kinase-like (PK-like)"/>
    <property type="match status" value="1"/>
</dbReference>
<organism evidence="12 13">
    <name type="scientific">Plasmodium falciparum IGH-CR14</name>
    <dbReference type="NCBI Taxonomy" id="580059"/>
    <lineage>
        <taxon>Eukaryota</taxon>
        <taxon>Sar</taxon>
        <taxon>Alveolata</taxon>
        <taxon>Apicomplexa</taxon>
        <taxon>Aconoidasida</taxon>
        <taxon>Haemosporida</taxon>
        <taxon>Plasmodiidae</taxon>
        <taxon>Plasmodium</taxon>
        <taxon>Plasmodium (Laverania)</taxon>
    </lineage>
</organism>
<dbReference type="InterPro" id="IPR017441">
    <property type="entry name" value="Protein_kinase_ATP_BS"/>
</dbReference>
<evidence type="ECO:0000256" key="3">
    <source>
        <dbReference type="ARBA" id="ARBA00022741"/>
    </source>
</evidence>
<protein>
    <recommendedName>
        <fullName evidence="7">Cyclin-dependent kinase 2 homolog</fullName>
    </recommendedName>
    <alternativeName>
        <fullName evidence="8">Cell division control protein 2 homolog</fullName>
    </alternativeName>
    <alternativeName>
        <fullName evidence="9">cdc2-related kinase 2</fullName>
    </alternativeName>
</protein>
<dbReference type="InterPro" id="IPR011009">
    <property type="entry name" value="Kinase-like_dom_sf"/>
</dbReference>
<accession>A0A0L1I8G8</accession>
<dbReference type="Proteomes" id="UP000054562">
    <property type="component" value="Unassembled WGS sequence"/>
</dbReference>
<dbReference type="PANTHER" id="PTHR24056:SF495">
    <property type="entry name" value="CYCLIN-DEPENDENT KINASE 8-RELATED"/>
    <property type="match status" value="1"/>
</dbReference>
<evidence type="ECO:0000256" key="4">
    <source>
        <dbReference type="ARBA" id="ARBA00022777"/>
    </source>
</evidence>
<dbReference type="InterPro" id="IPR050108">
    <property type="entry name" value="CDK"/>
</dbReference>
<comment type="subunit">
    <text evidence="6">May form a complex composed of at least the catalytic subunit CRK2 and a cyclin.</text>
</comment>
<evidence type="ECO:0000256" key="7">
    <source>
        <dbReference type="ARBA" id="ARBA00039612"/>
    </source>
</evidence>
<feature type="domain" description="Protein kinase" evidence="11">
    <location>
        <begin position="9"/>
        <end position="82"/>
    </location>
</feature>
<dbReference type="Gene3D" id="3.30.200.20">
    <property type="entry name" value="Phosphorylase Kinase, domain 1"/>
    <property type="match status" value="1"/>
</dbReference>
<evidence type="ECO:0000259" key="11">
    <source>
        <dbReference type="PROSITE" id="PS50011"/>
    </source>
</evidence>
<keyword evidence="4 12" id="KW-0418">Kinase</keyword>
<sequence length="82" mass="9619">MNRIDISNFDFLYVIGKGTYGIVYKALDKKENNFVAIKKIINLCDENYGISKCILRELTILQKIKHKNIISIFKIPFFMEKT</sequence>
<dbReference type="PROSITE" id="PS50011">
    <property type="entry name" value="PROTEIN_KINASE_DOM"/>
    <property type="match status" value="1"/>
</dbReference>
<reference evidence="13" key="2">
    <citation type="submission" date="2015-07" db="EMBL/GenBank/DDBJ databases">
        <title>The genome sequence of Plasmodium falciparum IGH-CR14.</title>
        <authorList>
            <consortium name="The Broad Institute Genome Sequencing Platform"/>
            <person name="Volkman S.K."/>
            <person name="Neafsey D.E."/>
            <person name="Dash A.P."/>
            <person name="Chitnis C.E."/>
            <person name="Hartl D.L."/>
            <person name="Young S.K."/>
            <person name="Kodira C.D."/>
            <person name="Zeng Q."/>
            <person name="Koehrsen M."/>
            <person name="Godfrey P."/>
            <person name="Alvarado L."/>
            <person name="Berlin A."/>
            <person name="Borenstein D."/>
            <person name="Chen Z."/>
            <person name="Engels R."/>
            <person name="Freedman E."/>
            <person name="Gellesch M."/>
            <person name="Goldberg J."/>
            <person name="Griggs A."/>
            <person name="Gujja S."/>
            <person name="Heiman D."/>
            <person name="Hepburn T."/>
            <person name="Howarth C."/>
            <person name="Jen D."/>
            <person name="Larson L."/>
            <person name="Lewis B."/>
            <person name="Mehta T."/>
            <person name="Park D."/>
            <person name="Pearson M."/>
            <person name="Roberts A."/>
            <person name="Saif S."/>
            <person name="Shea T."/>
            <person name="Shenoy N."/>
            <person name="Sisk P."/>
            <person name="Stolte C."/>
            <person name="Sykes S."/>
            <person name="Walk T."/>
            <person name="White J."/>
            <person name="Yandava C."/>
            <person name="Wirth D.F."/>
            <person name="Nusbaum C."/>
            <person name="Birren B."/>
        </authorList>
    </citation>
    <scope>NUCLEOTIDE SEQUENCE [LARGE SCALE GENOMIC DNA]</scope>
    <source>
        <strain evidence="13">IGH-CR14</strain>
    </source>
</reference>
<keyword evidence="3 10" id="KW-0547">Nucleotide-binding</keyword>
<keyword evidence="2" id="KW-0808">Transferase</keyword>
<evidence type="ECO:0000256" key="8">
    <source>
        <dbReference type="ARBA" id="ARBA00041902"/>
    </source>
</evidence>
<evidence type="ECO:0000256" key="6">
    <source>
        <dbReference type="ARBA" id="ARBA00038543"/>
    </source>
</evidence>
<name>A0A0L1I8G8_PLAFA</name>
<dbReference type="GO" id="GO:0004674">
    <property type="term" value="F:protein serine/threonine kinase activity"/>
    <property type="evidence" value="ECO:0007669"/>
    <property type="project" value="UniProtKB-KW"/>
</dbReference>
<proteinExistence type="predicted"/>
<dbReference type="InterPro" id="IPR000719">
    <property type="entry name" value="Prot_kinase_dom"/>
</dbReference>
<dbReference type="PANTHER" id="PTHR24056">
    <property type="entry name" value="CELL DIVISION PROTEIN KINASE"/>
    <property type="match status" value="1"/>
</dbReference>
<evidence type="ECO:0000256" key="1">
    <source>
        <dbReference type="ARBA" id="ARBA00022527"/>
    </source>
</evidence>
<evidence type="ECO:0000313" key="13">
    <source>
        <dbReference type="Proteomes" id="UP000054562"/>
    </source>
</evidence>